<dbReference type="SUPFAM" id="SSF55961">
    <property type="entry name" value="Bet v1-like"/>
    <property type="match status" value="1"/>
</dbReference>
<dbReference type="STRING" id="240303.SAMN05421677_104252"/>
<dbReference type="AlphaFoldDB" id="A0A1H0J155"/>
<keyword evidence="2" id="KW-1185">Reference proteome</keyword>
<dbReference type="Gene3D" id="3.30.530.20">
    <property type="match status" value="1"/>
</dbReference>
<dbReference type="Proteomes" id="UP000198860">
    <property type="component" value="Unassembled WGS sequence"/>
</dbReference>
<organism evidence="1 2">
    <name type="scientific">Halobacillus aidingensis</name>
    <dbReference type="NCBI Taxonomy" id="240303"/>
    <lineage>
        <taxon>Bacteria</taxon>
        <taxon>Bacillati</taxon>
        <taxon>Bacillota</taxon>
        <taxon>Bacilli</taxon>
        <taxon>Bacillales</taxon>
        <taxon>Bacillaceae</taxon>
        <taxon>Halobacillus</taxon>
    </lineage>
</organism>
<accession>A0A1H0J155</accession>
<gene>
    <name evidence="1" type="ORF">SAMN05421677_104252</name>
</gene>
<reference evidence="2" key="1">
    <citation type="submission" date="2016-10" db="EMBL/GenBank/DDBJ databases">
        <authorList>
            <person name="Varghese N."/>
            <person name="Submissions S."/>
        </authorList>
    </citation>
    <scope>NUCLEOTIDE SEQUENCE [LARGE SCALE GENOMIC DNA]</scope>
    <source>
        <strain evidence="2">CGMCC 1.3703</strain>
    </source>
</reference>
<evidence type="ECO:0000313" key="1">
    <source>
        <dbReference type="EMBL" id="SDO37508.1"/>
    </source>
</evidence>
<proteinExistence type="predicted"/>
<evidence type="ECO:0000313" key="2">
    <source>
        <dbReference type="Proteomes" id="UP000198860"/>
    </source>
</evidence>
<name>A0A1H0J155_HALAD</name>
<dbReference type="EMBL" id="FNIZ01000004">
    <property type="protein sequence ID" value="SDO37508.1"/>
    <property type="molecule type" value="Genomic_DNA"/>
</dbReference>
<sequence>MVFSMVFYIVFNNSASLLNNLFYWIFEAIFEKLAENKTKFIEKTVDQSVEGRDGMIKAGMSEGAVELLDRLEELLENIQNV</sequence>
<protein>
    <submittedName>
        <fullName evidence="1">Uncharacterized protein</fullName>
    </submittedName>
</protein>
<dbReference type="InterPro" id="IPR023393">
    <property type="entry name" value="START-like_dom_sf"/>
</dbReference>